<name>F4LJ92_TREBD</name>
<proteinExistence type="predicted"/>
<dbReference type="EMBL" id="CP002696">
    <property type="protein sequence ID" value="AEE16349.1"/>
    <property type="molecule type" value="Genomic_DNA"/>
</dbReference>
<evidence type="ECO:0000313" key="2">
    <source>
        <dbReference type="Proteomes" id="UP000006546"/>
    </source>
</evidence>
<gene>
    <name evidence="1" type="ordered locus">Trebr_0913</name>
</gene>
<reference evidence="2" key="1">
    <citation type="submission" date="2011-04" db="EMBL/GenBank/DDBJ databases">
        <title>The complete genome of Treponema brennaborense DSM 12168.</title>
        <authorList>
            <person name="Lucas S."/>
            <person name="Han J."/>
            <person name="Lapidus A."/>
            <person name="Bruce D."/>
            <person name="Goodwin L."/>
            <person name="Pitluck S."/>
            <person name="Peters L."/>
            <person name="Kyrpides N."/>
            <person name="Mavromatis K."/>
            <person name="Ivanova N."/>
            <person name="Mikhailova N."/>
            <person name="Pagani I."/>
            <person name="Teshima H."/>
            <person name="Detter J.C."/>
            <person name="Tapia R."/>
            <person name="Han C."/>
            <person name="Land M."/>
            <person name="Hauser L."/>
            <person name="Markowitz V."/>
            <person name="Cheng J.-F."/>
            <person name="Hugenholtz P."/>
            <person name="Woyke T."/>
            <person name="Wu D."/>
            <person name="Gronow S."/>
            <person name="Wellnitz S."/>
            <person name="Brambilla E."/>
            <person name="Klenk H.-P."/>
            <person name="Eisen J.A."/>
        </authorList>
    </citation>
    <scope>NUCLEOTIDE SEQUENCE [LARGE SCALE GENOMIC DNA]</scope>
    <source>
        <strain evidence="2">DSM 12168 / CIP 105900 / DD5/3</strain>
    </source>
</reference>
<sequence length="181" mass="19826">MQIHRSCYTVLIPHETPRCAVEQEHARILSAARAAVPDGRIVPFYPQICVLRTELPITELKTMLTGCVIEPPVFADGLFIRPVTISAKNGEPVSAGLPEYGIPFSAETCAPRPGGILFGCVQNGAHVRTYRDIAAAANLSPISLRVFRLHTMRFEISAPQAGRTPLVRWTLSAPLWVKISD</sequence>
<dbReference type="AlphaFoldDB" id="F4LJ92"/>
<dbReference type="RefSeq" id="WP_013758068.1">
    <property type="nucleotide sequence ID" value="NC_015500.1"/>
</dbReference>
<dbReference type="KEGG" id="tbe:Trebr_0913"/>
<protein>
    <submittedName>
        <fullName evidence="1">Uncharacterized protein</fullName>
    </submittedName>
</protein>
<organism evidence="1 2">
    <name type="scientific">Treponema brennaborense (strain DSM 12168 / CIP 105900 / DD5/3)</name>
    <dbReference type="NCBI Taxonomy" id="906968"/>
    <lineage>
        <taxon>Bacteria</taxon>
        <taxon>Pseudomonadati</taxon>
        <taxon>Spirochaetota</taxon>
        <taxon>Spirochaetia</taxon>
        <taxon>Spirochaetales</taxon>
        <taxon>Treponemataceae</taxon>
        <taxon>Treponema</taxon>
    </lineage>
</organism>
<keyword evidence="2" id="KW-1185">Reference proteome</keyword>
<accession>F4LJ92</accession>
<dbReference type="HOGENOM" id="CLU_1488383_0_0_12"/>
<dbReference type="Proteomes" id="UP000006546">
    <property type="component" value="Chromosome"/>
</dbReference>
<evidence type="ECO:0000313" key="1">
    <source>
        <dbReference type="EMBL" id="AEE16349.1"/>
    </source>
</evidence>